<keyword evidence="4" id="KW-1185">Reference proteome</keyword>
<dbReference type="InterPro" id="IPR001765">
    <property type="entry name" value="Carbonic_anhydrase"/>
</dbReference>
<dbReference type="GO" id="GO:0004089">
    <property type="term" value="F:carbonate dehydratase activity"/>
    <property type="evidence" value="ECO:0007669"/>
    <property type="project" value="InterPro"/>
</dbReference>
<reference evidence="3" key="1">
    <citation type="submission" date="2006-12" db="EMBL/GenBank/DDBJ databases">
        <title>Complete sequence of Pyrobaculum islandicum DSM 4184.</title>
        <authorList>
            <person name="Copeland A."/>
            <person name="Lucas S."/>
            <person name="Lapidus A."/>
            <person name="Barry K."/>
            <person name="Detter J.C."/>
            <person name="Glavina del Rio T."/>
            <person name="Dalin E."/>
            <person name="Tice H."/>
            <person name="Pitluck S."/>
            <person name="Meincke L."/>
            <person name="Brettin T."/>
            <person name="Bruce D."/>
            <person name="Han C."/>
            <person name="Tapia R."/>
            <person name="Gilna P."/>
            <person name="Schmutz J."/>
            <person name="Larimer F."/>
            <person name="Land M."/>
            <person name="Hauser L."/>
            <person name="Kyrpides N."/>
            <person name="Mikhailova N."/>
            <person name="Cozen A.E."/>
            <person name="Fitz-Gibbon S.T."/>
            <person name="House C.H."/>
            <person name="Saltikov C."/>
            <person name="Lowe T."/>
            <person name="Richardson P."/>
        </authorList>
    </citation>
    <scope>NUCLEOTIDE SEQUENCE [LARGE SCALE GENOMIC DNA]</scope>
    <source>
        <strain evidence="3">DSM 4184</strain>
    </source>
</reference>
<gene>
    <name evidence="3" type="ordered locus">Pisl_0256</name>
</gene>
<organism evidence="3 4">
    <name type="scientific">Pyrobaculum islandicum (strain DSM 4184 / JCM 9189 / GEO3)</name>
    <dbReference type="NCBI Taxonomy" id="384616"/>
    <lineage>
        <taxon>Archaea</taxon>
        <taxon>Thermoproteota</taxon>
        <taxon>Thermoprotei</taxon>
        <taxon>Thermoproteales</taxon>
        <taxon>Thermoproteaceae</taxon>
        <taxon>Pyrobaculum</taxon>
    </lineage>
</organism>
<dbReference type="GeneID" id="4617570"/>
<dbReference type="AlphaFoldDB" id="A1RR54"/>
<dbReference type="SMART" id="SM00947">
    <property type="entry name" value="Pro_CA"/>
    <property type="match status" value="1"/>
</dbReference>
<dbReference type="Pfam" id="PF00484">
    <property type="entry name" value="Pro_CA"/>
    <property type="match status" value="1"/>
</dbReference>
<dbReference type="Gene3D" id="3.40.1050.10">
    <property type="entry name" value="Carbonic anhydrase"/>
    <property type="match status" value="1"/>
</dbReference>
<dbReference type="Proteomes" id="UP000002595">
    <property type="component" value="Chromosome"/>
</dbReference>
<evidence type="ECO:0000313" key="4">
    <source>
        <dbReference type="Proteomes" id="UP000002595"/>
    </source>
</evidence>
<dbReference type="eggNOG" id="arCOG02860">
    <property type="taxonomic scope" value="Archaea"/>
</dbReference>
<feature type="binding site" evidence="2">
    <location>
        <position position="54"/>
    </location>
    <ligand>
        <name>Zn(2+)</name>
        <dbReference type="ChEBI" id="CHEBI:29105"/>
    </ligand>
</feature>
<dbReference type="STRING" id="384616.Pisl_0256"/>
<sequence>MCLLITCMDYRLSEEVLRRVRPGDLVIRTAGANVRGVARSLAGLPVQEVLYLPHTDCAALKLVYSALSQGQPADPQVEEALVSQYRGRRPADLEELERLHVETQVAILRTLFPHARITVETIDVSKIRWPPRKPIYHLLKPQSRYTQDMIGAYIIQAFKIEDVKADIKIAEFLGLSLSLNELV</sequence>
<feature type="binding site" evidence="2">
    <location>
        <position position="57"/>
    </location>
    <ligand>
        <name>Zn(2+)</name>
        <dbReference type="ChEBI" id="CHEBI:29105"/>
    </ligand>
</feature>
<dbReference type="SUPFAM" id="SSF53056">
    <property type="entry name" value="beta-carbonic anhydrase, cab"/>
    <property type="match status" value="1"/>
</dbReference>
<evidence type="ECO:0000256" key="2">
    <source>
        <dbReference type="PIRSR" id="PIRSR601765-2"/>
    </source>
</evidence>
<dbReference type="KEGG" id="pis:Pisl_0256"/>
<dbReference type="EMBL" id="CP000504">
    <property type="protein sequence ID" value="ABL87436.1"/>
    <property type="molecule type" value="Genomic_DNA"/>
</dbReference>
<evidence type="ECO:0000256" key="1">
    <source>
        <dbReference type="ARBA" id="ARBA00006217"/>
    </source>
</evidence>
<dbReference type="InterPro" id="IPR036874">
    <property type="entry name" value="Carbonic_anhydrase_sf"/>
</dbReference>
<comment type="cofactor">
    <cofactor evidence="2">
        <name>Zn(2+)</name>
        <dbReference type="ChEBI" id="CHEBI:29105"/>
    </cofactor>
    <text evidence="2">Binds 1 zinc ion per subunit.</text>
</comment>
<comment type="similarity">
    <text evidence="1">Belongs to the beta-class carbonic anhydrase family.</text>
</comment>
<keyword evidence="2" id="KW-0862">Zinc</keyword>
<evidence type="ECO:0000313" key="3">
    <source>
        <dbReference type="EMBL" id="ABL87436.1"/>
    </source>
</evidence>
<dbReference type="OrthoDB" id="24878at2157"/>
<dbReference type="RefSeq" id="WP_011762013.1">
    <property type="nucleotide sequence ID" value="NC_008701.1"/>
</dbReference>
<feature type="binding site" evidence="2">
    <location>
        <position position="7"/>
    </location>
    <ligand>
        <name>Zn(2+)</name>
        <dbReference type="ChEBI" id="CHEBI:29105"/>
    </ligand>
</feature>
<name>A1RR54_PYRIL</name>
<keyword evidence="2" id="KW-0479">Metal-binding</keyword>
<dbReference type="GO" id="GO:0008270">
    <property type="term" value="F:zinc ion binding"/>
    <property type="evidence" value="ECO:0007669"/>
    <property type="project" value="InterPro"/>
</dbReference>
<dbReference type="HOGENOM" id="CLU_118421_0_0_2"/>
<proteinExistence type="inferred from homology"/>
<accession>A1RR54</accession>
<protein>
    <submittedName>
        <fullName evidence="3">Carbonic anhydrase</fullName>
    </submittedName>
</protein>